<keyword evidence="3" id="KW-0812">Transmembrane</keyword>
<keyword evidence="3" id="KW-0472">Membrane</keyword>
<feature type="compositionally biased region" description="Gly residues" evidence="2">
    <location>
        <begin position="392"/>
        <end position="404"/>
    </location>
</feature>
<feature type="transmembrane region" description="Helical" evidence="3">
    <location>
        <begin position="21"/>
        <end position="44"/>
    </location>
</feature>
<reference evidence="4 5" key="1">
    <citation type="submission" date="2016-08" db="EMBL/GenBank/DDBJ databases">
        <title>Novel Firmicutes and Novel Genomes.</title>
        <authorList>
            <person name="Poppleton D.I."/>
            <person name="Gribaldo S."/>
        </authorList>
    </citation>
    <scope>NUCLEOTIDE SEQUENCE [LARGE SCALE GENOMIC DNA]</scope>
    <source>
        <strain evidence="4 5">CTT3</strain>
    </source>
</reference>
<keyword evidence="1" id="KW-0175">Coiled coil</keyword>
<comment type="caution">
    <text evidence="4">The sequence shown here is derived from an EMBL/GenBank/DDBJ whole genome shotgun (WGS) entry which is preliminary data.</text>
</comment>
<dbReference type="AlphaFoldDB" id="A0A419SZF1"/>
<feature type="transmembrane region" description="Helical" evidence="3">
    <location>
        <begin position="56"/>
        <end position="73"/>
    </location>
</feature>
<evidence type="ECO:0000313" key="5">
    <source>
        <dbReference type="Proteomes" id="UP000284177"/>
    </source>
</evidence>
<sequence length="517" mass="58077">MLEKNLFKYLKPIRFRIYLKRLIHYLSYATTLWSIMSLILMIISRFIPITFLFEKIMLLALMFLFLGILYSFYKRPSYREVALIVDSMGLKERVVTALELSKDNSVIAKLQKEDAIEYLKKINYKEGISIKPPVTIVLLSFVLILTGVLVSFIPTKSYITAQEIEENLEEIEDKKKEIEKVEKLIEKDNLLTKEEKEEIKRALERLRKKIDNQKEFKDITKEAIKTNKKINEIAKEIQDKKIKKLAKELGSEEFTRNLSKHLNNKDYKGLMEEIAKMEEQLKRMDKEEIKELSKKLKELSSRIENPKVSNVLNNIASTISGNMSDSTLISQNMNNLGETLSNIMNGENISVGLNKAISVTEGLKNTTSEAVALGNSNSNQSSSGNQNSSTGGNNGQGEGTGNGTSNGSNYGNSGSTGQGGNGASIPSEKTVENYEKVFAPSNLGVEGKESGLKGTLNKSGSEDIIKVKKMGDITGESVPYNEVINTYKKQAYEEIDSKVIPESMKEIVKKYFAEIAY</sequence>
<feature type="region of interest" description="Disordered" evidence="2">
    <location>
        <begin position="373"/>
        <end position="427"/>
    </location>
</feature>
<dbReference type="EMBL" id="MCIB01000034">
    <property type="protein sequence ID" value="RKD30549.1"/>
    <property type="molecule type" value="Genomic_DNA"/>
</dbReference>
<accession>A0A419SZF1</accession>
<protein>
    <submittedName>
        <fullName evidence="4">Uncharacterized protein</fullName>
    </submittedName>
</protein>
<organism evidence="4 5">
    <name type="scientific">Thermohalobacter berrensis</name>
    <dbReference type="NCBI Taxonomy" id="99594"/>
    <lineage>
        <taxon>Bacteria</taxon>
        <taxon>Bacillati</taxon>
        <taxon>Bacillota</taxon>
        <taxon>Tissierellia</taxon>
        <taxon>Tissierellales</taxon>
        <taxon>Thermohalobacteraceae</taxon>
        <taxon>Thermohalobacter</taxon>
    </lineage>
</organism>
<feature type="coiled-coil region" evidence="1">
    <location>
        <begin position="267"/>
        <end position="302"/>
    </location>
</feature>
<dbReference type="OrthoDB" id="1715639at2"/>
<dbReference type="Proteomes" id="UP000284177">
    <property type="component" value="Unassembled WGS sequence"/>
</dbReference>
<feature type="transmembrane region" description="Helical" evidence="3">
    <location>
        <begin position="134"/>
        <end position="153"/>
    </location>
</feature>
<feature type="coiled-coil region" evidence="1">
    <location>
        <begin position="161"/>
        <end position="216"/>
    </location>
</feature>
<evidence type="ECO:0000256" key="2">
    <source>
        <dbReference type="SAM" id="MobiDB-lite"/>
    </source>
</evidence>
<gene>
    <name evidence="4" type="ORF">BET03_04215</name>
</gene>
<evidence type="ECO:0000256" key="1">
    <source>
        <dbReference type="SAM" id="Coils"/>
    </source>
</evidence>
<keyword evidence="3" id="KW-1133">Transmembrane helix</keyword>
<proteinExistence type="predicted"/>
<feature type="compositionally biased region" description="Low complexity" evidence="2">
    <location>
        <begin position="374"/>
        <end position="391"/>
    </location>
</feature>
<name>A0A419SZF1_9FIRM</name>
<evidence type="ECO:0000256" key="3">
    <source>
        <dbReference type="SAM" id="Phobius"/>
    </source>
</evidence>
<keyword evidence="5" id="KW-1185">Reference proteome</keyword>
<evidence type="ECO:0000313" key="4">
    <source>
        <dbReference type="EMBL" id="RKD30549.1"/>
    </source>
</evidence>
<dbReference type="RefSeq" id="WP_120170005.1">
    <property type="nucleotide sequence ID" value="NZ_MCIB01000034.1"/>
</dbReference>